<dbReference type="EMBL" id="MRWE01000043">
    <property type="protein sequence ID" value="ORJ23762.1"/>
    <property type="molecule type" value="Genomic_DNA"/>
</dbReference>
<comment type="caution">
    <text evidence="1">The sequence shown here is derived from an EMBL/GenBank/DDBJ whole genome shotgun (WGS) entry which is preliminary data.</text>
</comment>
<keyword evidence="2" id="KW-1185">Reference proteome</keyword>
<organism evidence="1 2">
    <name type="scientific">Rouxiella badensis</name>
    <dbReference type="NCBI Taxonomy" id="1646377"/>
    <lineage>
        <taxon>Bacteria</taxon>
        <taxon>Pseudomonadati</taxon>
        <taxon>Pseudomonadota</taxon>
        <taxon>Gammaproteobacteria</taxon>
        <taxon>Enterobacterales</taxon>
        <taxon>Yersiniaceae</taxon>
        <taxon>Rouxiella</taxon>
    </lineage>
</organism>
<evidence type="ECO:0000313" key="2">
    <source>
        <dbReference type="Proteomes" id="UP000192536"/>
    </source>
</evidence>
<dbReference type="Proteomes" id="UP000192536">
    <property type="component" value="Unassembled WGS sequence"/>
</dbReference>
<dbReference type="STRING" id="1646377.BS640_19690"/>
<sequence>MSVISVLNKLAPATDTTTTRLKLGDFQFTDFEVPERLSIPAKQKTVMHQMIGGKRVVDVLGVEYDAFSWSGTITGANAGDRVTTLERMRDAGKMLTMTLGTYSFNVVITAFTPVFEFVYRRPYTLEVAIVERTDAPVRADTLTGALNALVNSDLGKALDLAAVVNASSVKDVTTSATSAVSGVTSAMATVQSAVNQVTDFAHATIDTVQTVVRPIVAAQKVVSQAITQVEAEATKITTLGGLVPGNPISKTITNLLSQVKTATQLPALYQLQSVLGRLSKNVQSGQTADGVRTITHSGGNLFQVASEQLGDASLWTALATVNHLTDTSLTGINTLIVPSNPTNDLQTS</sequence>
<protein>
    <submittedName>
        <fullName evidence="1">Uncharacterized protein</fullName>
    </submittedName>
</protein>
<dbReference type="AlphaFoldDB" id="A0A1X0WAF2"/>
<proteinExistence type="predicted"/>
<dbReference type="RefSeq" id="WP_084913189.1">
    <property type="nucleotide sequence ID" value="NZ_MRWE01000043.1"/>
</dbReference>
<name>A0A1X0WAF2_9GAMM</name>
<reference evidence="1 2" key="1">
    <citation type="journal article" date="2017" name="Int. J. Syst. Evol. Microbiol.">
        <title>Rouxiella badensis sp. nov. and Rouxiella silvae sp. nov. isolated from peat bog soil in Germany and emendation of the genus description.</title>
        <authorList>
            <person name="Le Fleche-Mateos A."/>
            <person name="Kugler J.H."/>
            <person name="Hansen S.H."/>
            <person name="Syldatk C."/>
            <person name="Hausmann R."/>
            <person name="Lomprez F."/>
            <person name="Vandenbogaert M."/>
            <person name="Manuguerra J.C."/>
            <person name="Grimont P.A."/>
        </authorList>
    </citation>
    <scope>NUCLEOTIDE SEQUENCE [LARGE SCALE GENOMIC DNA]</scope>
    <source>
        <strain evidence="1 2">DSM 100043</strain>
    </source>
</reference>
<gene>
    <name evidence="1" type="ORF">BS640_19690</name>
</gene>
<accession>A0A1X0WAF2</accession>
<evidence type="ECO:0000313" key="1">
    <source>
        <dbReference type="EMBL" id="ORJ23762.1"/>
    </source>
</evidence>